<dbReference type="SUPFAM" id="SSF55681">
    <property type="entry name" value="Class II aaRS and biotin synthetases"/>
    <property type="match status" value="1"/>
</dbReference>
<keyword evidence="4 11" id="KW-0963">Cytoplasm</keyword>
<evidence type="ECO:0000313" key="14">
    <source>
        <dbReference type="EMBL" id="KPU44980.1"/>
    </source>
</evidence>
<dbReference type="GO" id="GO:0016740">
    <property type="term" value="F:transferase activity"/>
    <property type="evidence" value="ECO:0007669"/>
    <property type="project" value="UniProtKB-ARBA"/>
</dbReference>
<keyword evidence="7 11" id="KW-0067">ATP-binding</keyword>
<evidence type="ECO:0000256" key="10">
    <source>
        <dbReference type="ARBA" id="ARBA00047639"/>
    </source>
</evidence>
<comment type="catalytic activity">
    <reaction evidence="10 11">
        <text>tRNA(His) + L-histidine + ATP = L-histidyl-tRNA(His) + AMP + diphosphate + H(+)</text>
        <dbReference type="Rhea" id="RHEA:17313"/>
        <dbReference type="Rhea" id="RHEA-COMP:9665"/>
        <dbReference type="Rhea" id="RHEA-COMP:9689"/>
        <dbReference type="ChEBI" id="CHEBI:15378"/>
        <dbReference type="ChEBI" id="CHEBI:30616"/>
        <dbReference type="ChEBI" id="CHEBI:33019"/>
        <dbReference type="ChEBI" id="CHEBI:57595"/>
        <dbReference type="ChEBI" id="CHEBI:78442"/>
        <dbReference type="ChEBI" id="CHEBI:78527"/>
        <dbReference type="ChEBI" id="CHEBI:456215"/>
        <dbReference type="EC" id="6.1.1.21"/>
    </reaction>
</comment>
<dbReference type="InterPro" id="IPR036621">
    <property type="entry name" value="Anticodon-bd_dom_sf"/>
</dbReference>
<dbReference type="Proteomes" id="UP000050326">
    <property type="component" value="Unassembled WGS sequence"/>
</dbReference>
<protein>
    <recommendedName>
        <fullName evidence="11">Histidine--tRNA ligase</fullName>
        <ecNumber evidence="11">6.1.1.21</ecNumber>
    </recommendedName>
    <alternativeName>
        <fullName evidence="11">Histidyl-tRNA synthetase</fullName>
        <shortName evidence="11">HisRS</shortName>
    </alternativeName>
</protein>
<evidence type="ECO:0000259" key="13">
    <source>
        <dbReference type="PROSITE" id="PS50862"/>
    </source>
</evidence>
<dbReference type="SUPFAM" id="SSF52954">
    <property type="entry name" value="Class II aaRS ABD-related"/>
    <property type="match status" value="1"/>
</dbReference>
<keyword evidence="6 11" id="KW-0547">Nucleotide-binding</keyword>
<keyword evidence="8 11" id="KW-0648">Protein biosynthesis</keyword>
<dbReference type="GO" id="GO:0005737">
    <property type="term" value="C:cytoplasm"/>
    <property type="evidence" value="ECO:0007669"/>
    <property type="project" value="UniProtKB-SubCell"/>
</dbReference>
<dbReference type="FunFam" id="3.30.930.10:FF:000005">
    <property type="entry name" value="Histidine--tRNA ligase"/>
    <property type="match status" value="1"/>
</dbReference>
<evidence type="ECO:0000256" key="8">
    <source>
        <dbReference type="ARBA" id="ARBA00022917"/>
    </source>
</evidence>
<dbReference type="PATRIC" id="fig|36849.3.peg.1546"/>
<dbReference type="AlphaFoldDB" id="A0A0P8YCT0"/>
<evidence type="ECO:0000256" key="2">
    <source>
        <dbReference type="ARBA" id="ARBA00008226"/>
    </source>
</evidence>
<proteinExistence type="inferred from homology"/>
<dbReference type="InterPro" id="IPR004154">
    <property type="entry name" value="Anticodon-bd"/>
</dbReference>
<dbReference type="STRING" id="36849.OXPF_14580"/>
<dbReference type="InterPro" id="IPR045864">
    <property type="entry name" value="aa-tRNA-synth_II/BPL/LPL"/>
</dbReference>
<name>A0A0P8YCT0_9CLOT</name>
<dbReference type="InterPro" id="IPR033656">
    <property type="entry name" value="HisRS_anticodon"/>
</dbReference>
<dbReference type="Pfam" id="PF13393">
    <property type="entry name" value="tRNA-synt_His"/>
    <property type="match status" value="1"/>
</dbReference>
<dbReference type="NCBIfam" id="TIGR00442">
    <property type="entry name" value="hisS"/>
    <property type="match status" value="1"/>
</dbReference>
<dbReference type="HAMAP" id="MF_00127">
    <property type="entry name" value="His_tRNA_synth"/>
    <property type="match status" value="1"/>
</dbReference>
<evidence type="ECO:0000256" key="3">
    <source>
        <dbReference type="ARBA" id="ARBA00011738"/>
    </source>
</evidence>
<dbReference type="Gene3D" id="3.30.930.10">
    <property type="entry name" value="Bira Bifunctional Protein, Domain 2"/>
    <property type="match status" value="1"/>
</dbReference>
<evidence type="ECO:0000256" key="12">
    <source>
        <dbReference type="PIRSR" id="PIRSR001549-1"/>
    </source>
</evidence>
<dbReference type="GO" id="GO:0004821">
    <property type="term" value="F:histidine-tRNA ligase activity"/>
    <property type="evidence" value="ECO:0007669"/>
    <property type="project" value="UniProtKB-UniRule"/>
</dbReference>
<keyword evidence="15" id="KW-1185">Reference proteome</keyword>
<comment type="subcellular location">
    <subcellularLocation>
        <location evidence="1 11">Cytoplasm</location>
    </subcellularLocation>
</comment>
<dbReference type="EC" id="6.1.1.21" evidence="11"/>
<dbReference type="GO" id="GO:0140096">
    <property type="term" value="F:catalytic activity, acting on a protein"/>
    <property type="evidence" value="ECO:0007669"/>
    <property type="project" value="UniProtKB-ARBA"/>
</dbReference>
<dbReference type="PIRSF" id="PIRSF001549">
    <property type="entry name" value="His-tRNA_synth"/>
    <property type="match status" value="1"/>
</dbReference>
<feature type="binding site" evidence="12">
    <location>
        <begin position="261"/>
        <end position="262"/>
    </location>
    <ligand>
        <name>L-histidine</name>
        <dbReference type="ChEBI" id="CHEBI:57595"/>
    </ligand>
</feature>
<comment type="caution">
    <text evidence="14">The sequence shown here is derived from an EMBL/GenBank/DDBJ whole genome shotgun (WGS) entry which is preliminary data.</text>
</comment>
<evidence type="ECO:0000256" key="6">
    <source>
        <dbReference type="ARBA" id="ARBA00022741"/>
    </source>
</evidence>
<accession>A0A0P8YCT0</accession>
<keyword evidence="5 11" id="KW-0436">Ligase</keyword>
<dbReference type="InterPro" id="IPR041715">
    <property type="entry name" value="HisRS-like_core"/>
</dbReference>
<evidence type="ECO:0000313" key="15">
    <source>
        <dbReference type="Proteomes" id="UP000050326"/>
    </source>
</evidence>
<comment type="similarity">
    <text evidence="2 11">Belongs to the class-II aminoacyl-tRNA synthetase family.</text>
</comment>
<evidence type="ECO:0000256" key="7">
    <source>
        <dbReference type="ARBA" id="ARBA00022840"/>
    </source>
</evidence>
<dbReference type="OrthoDB" id="9800814at2"/>
<dbReference type="PANTHER" id="PTHR43707">
    <property type="entry name" value="HISTIDYL-TRNA SYNTHETASE"/>
    <property type="match status" value="1"/>
</dbReference>
<feature type="binding site" evidence="12">
    <location>
        <position position="126"/>
    </location>
    <ligand>
        <name>L-histidine</name>
        <dbReference type="ChEBI" id="CHEBI:57595"/>
    </ligand>
</feature>
<feature type="binding site" evidence="12">
    <location>
        <position position="112"/>
    </location>
    <ligand>
        <name>L-histidine</name>
        <dbReference type="ChEBI" id="CHEBI:57595"/>
    </ligand>
</feature>
<dbReference type="Gene3D" id="3.40.50.800">
    <property type="entry name" value="Anticodon-binding domain"/>
    <property type="match status" value="1"/>
</dbReference>
<dbReference type="InterPro" id="IPR015807">
    <property type="entry name" value="His-tRNA-ligase"/>
</dbReference>
<feature type="binding site" evidence="12">
    <location>
        <position position="130"/>
    </location>
    <ligand>
        <name>L-histidine</name>
        <dbReference type="ChEBI" id="CHEBI:57595"/>
    </ligand>
</feature>
<evidence type="ECO:0000256" key="4">
    <source>
        <dbReference type="ARBA" id="ARBA00022490"/>
    </source>
</evidence>
<gene>
    <name evidence="11 14" type="primary">hisS</name>
    <name evidence="14" type="ORF">OXPF_14580</name>
</gene>
<dbReference type="InterPro" id="IPR004516">
    <property type="entry name" value="HisRS/HisZ"/>
</dbReference>
<evidence type="ECO:0000256" key="11">
    <source>
        <dbReference type="HAMAP-Rule" id="MF_00127"/>
    </source>
</evidence>
<dbReference type="CDD" id="cd00773">
    <property type="entry name" value="HisRS-like_core"/>
    <property type="match status" value="1"/>
</dbReference>
<evidence type="ECO:0000256" key="1">
    <source>
        <dbReference type="ARBA" id="ARBA00004496"/>
    </source>
</evidence>
<dbReference type="GO" id="GO:0006427">
    <property type="term" value="P:histidyl-tRNA aminoacylation"/>
    <property type="evidence" value="ECO:0007669"/>
    <property type="project" value="UniProtKB-UniRule"/>
</dbReference>
<feature type="binding site" evidence="12">
    <location>
        <position position="257"/>
    </location>
    <ligand>
        <name>L-histidine</name>
        <dbReference type="ChEBI" id="CHEBI:57595"/>
    </ligand>
</feature>
<dbReference type="CDD" id="cd00859">
    <property type="entry name" value="HisRS_anticodon"/>
    <property type="match status" value="1"/>
</dbReference>
<dbReference type="InterPro" id="IPR006195">
    <property type="entry name" value="aa-tRNA-synth_II"/>
</dbReference>
<dbReference type="EMBL" id="LKET01000028">
    <property type="protein sequence ID" value="KPU44980.1"/>
    <property type="molecule type" value="Genomic_DNA"/>
</dbReference>
<feature type="binding site" evidence="12">
    <location>
        <begin position="81"/>
        <end position="83"/>
    </location>
    <ligand>
        <name>L-histidine</name>
        <dbReference type="ChEBI" id="CHEBI:57595"/>
    </ligand>
</feature>
<organism evidence="14 15">
    <name type="scientific">Oxobacter pfennigii</name>
    <dbReference type="NCBI Taxonomy" id="36849"/>
    <lineage>
        <taxon>Bacteria</taxon>
        <taxon>Bacillati</taxon>
        <taxon>Bacillota</taxon>
        <taxon>Clostridia</taxon>
        <taxon>Eubacteriales</taxon>
        <taxon>Clostridiaceae</taxon>
        <taxon>Oxobacter</taxon>
    </lineage>
</organism>
<feature type="domain" description="Aminoacyl-transfer RNA synthetases class-II family profile" evidence="13">
    <location>
        <begin position="23"/>
        <end position="322"/>
    </location>
</feature>
<dbReference type="RefSeq" id="WP_054874526.1">
    <property type="nucleotide sequence ID" value="NZ_LKET01000028.1"/>
</dbReference>
<dbReference type="Pfam" id="PF03129">
    <property type="entry name" value="HGTP_anticodon"/>
    <property type="match status" value="1"/>
</dbReference>
<dbReference type="GO" id="GO:0005524">
    <property type="term" value="F:ATP binding"/>
    <property type="evidence" value="ECO:0007669"/>
    <property type="project" value="UniProtKB-UniRule"/>
</dbReference>
<comment type="subunit">
    <text evidence="3 11">Homodimer.</text>
</comment>
<keyword evidence="9 11" id="KW-0030">Aminoacyl-tRNA synthetase</keyword>
<sequence>MAIKAPRGTKDVLPSESGSWQYVEKLMRDMCELYNIKEIRTPTFEHTELVQRGIGETTDIVQKEMYTFLDRSGRSITLKPEGTSPAVRAFIEHNLYNEPLPGKLFYITPVFRYEKPQAGRLREHHQFGIEIFGSKEPSADAEVISLAMDLYRRLKVKNLEININSIGCSKCRAEYNKALKEYLKANMDELCETCKDRFDRNPLRILDCKMDKCKEIVKDAPVIIDYLCEECSDHFEGLKKHLDVLGYKYNINPMIVRGLDYYTKTVFEIISNDIGAQGTVCGGGRYDGLFEECDGPPLPAVGFGMGIERLLLTLQSQNIELPVKNKIDVFIAALGKDAEIKAFNIINDLRKNNISADKDHMQRSLKGQMKYSDKINARYTIILGDDELDKNKVNIKNMETGEQTEAELDKIIDAIKSII</sequence>
<dbReference type="PANTHER" id="PTHR43707:SF1">
    <property type="entry name" value="HISTIDINE--TRNA LIGASE, MITOCHONDRIAL-RELATED"/>
    <property type="match status" value="1"/>
</dbReference>
<evidence type="ECO:0000256" key="5">
    <source>
        <dbReference type="ARBA" id="ARBA00022598"/>
    </source>
</evidence>
<dbReference type="PROSITE" id="PS50862">
    <property type="entry name" value="AA_TRNA_LIGASE_II"/>
    <property type="match status" value="1"/>
</dbReference>
<reference evidence="14 15" key="1">
    <citation type="submission" date="2015-09" db="EMBL/GenBank/DDBJ databases">
        <title>Genome sequence of Oxobacter pfennigii DSM 3222.</title>
        <authorList>
            <person name="Poehlein A."/>
            <person name="Bengelsdorf F.R."/>
            <person name="Schiel-Bengelsdorf B."/>
            <person name="Duerre P."/>
            <person name="Daniel R."/>
        </authorList>
    </citation>
    <scope>NUCLEOTIDE SEQUENCE [LARGE SCALE GENOMIC DNA]</scope>
    <source>
        <strain evidence="14 15">DSM 3222</strain>
    </source>
</reference>
<evidence type="ECO:0000256" key="9">
    <source>
        <dbReference type="ARBA" id="ARBA00023146"/>
    </source>
</evidence>